<dbReference type="Proteomes" id="UP000596902">
    <property type="component" value="Unassembled WGS sequence"/>
</dbReference>
<evidence type="ECO:0000313" key="1">
    <source>
        <dbReference type="EMBL" id="KAF7680014.1"/>
    </source>
</evidence>
<accession>A0A8H7EJ87</accession>
<reference evidence="1" key="1">
    <citation type="submission" date="2020-01" db="EMBL/GenBank/DDBJ databases">
        <authorList>
            <person name="Feng Z.H.Z."/>
        </authorList>
    </citation>
    <scope>NUCLEOTIDE SEQUENCE</scope>
    <source>
        <strain evidence="1">CBS107.38</strain>
    </source>
</reference>
<sequence>MLSACGASVIPSVRVSNTDTMVALSSCFNLMNVIAVDLVHILNYHGLITAAKH</sequence>
<protein>
    <submittedName>
        <fullName evidence="1">Uncharacterized protein</fullName>
    </submittedName>
</protein>
<dbReference type="EMBL" id="JAAABM010000002">
    <property type="protein sequence ID" value="KAF7680014.1"/>
    <property type="molecule type" value="Genomic_DNA"/>
</dbReference>
<dbReference type="GeneID" id="62199890"/>
<proteinExistence type="predicted"/>
<comment type="caution">
    <text evidence="1">The sequence shown here is derived from an EMBL/GenBank/DDBJ whole genome shotgun (WGS) entry which is preliminary data.</text>
</comment>
<keyword evidence="2" id="KW-1185">Reference proteome</keyword>
<reference evidence="1" key="2">
    <citation type="submission" date="2020-08" db="EMBL/GenBank/DDBJ databases">
        <title>Draft Genome Sequence of Cumin Blight Pathogen Alternaria burnsii.</title>
        <authorList>
            <person name="Feng Z."/>
        </authorList>
    </citation>
    <scope>NUCLEOTIDE SEQUENCE</scope>
    <source>
        <strain evidence="1">CBS107.38</strain>
    </source>
</reference>
<dbReference type="AlphaFoldDB" id="A0A8H7EJ87"/>
<evidence type="ECO:0000313" key="2">
    <source>
        <dbReference type="Proteomes" id="UP000596902"/>
    </source>
</evidence>
<dbReference type="RefSeq" id="XP_038790004.1">
    <property type="nucleotide sequence ID" value="XM_038926712.1"/>
</dbReference>
<name>A0A8H7EJ87_9PLEO</name>
<gene>
    <name evidence="1" type="ORF">GT037_001665</name>
</gene>
<organism evidence="1 2">
    <name type="scientific">Alternaria burnsii</name>
    <dbReference type="NCBI Taxonomy" id="1187904"/>
    <lineage>
        <taxon>Eukaryota</taxon>
        <taxon>Fungi</taxon>
        <taxon>Dikarya</taxon>
        <taxon>Ascomycota</taxon>
        <taxon>Pezizomycotina</taxon>
        <taxon>Dothideomycetes</taxon>
        <taxon>Pleosporomycetidae</taxon>
        <taxon>Pleosporales</taxon>
        <taxon>Pleosporineae</taxon>
        <taxon>Pleosporaceae</taxon>
        <taxon>Alternaria</taxon>
        <taxon>Alternaria sect. Alternaria</taxon>
    </lineage>
</organism>